<keyword evidence="1" id="KW-0472">Membrane</keyword>
<keyword evidence="3" id="KW-1185">Reference proteome</keyword>
<evidence type="ECO:0000313" key="2">
    <source>
        <dbReference type="EMBL" id="MFC6662063.1"/>
    </source>
</evidence>
<dbReference type="Proteomes" id="UP001596317">
    <property type="component" value="Unassembled WGS sequence"/>
</dbReference>
<dbReference type="RefSeq" id="WP_224608736.1">
    <property type="nucleotide sequence ID" value="NZ_JAIQXV010000009.1"/>
</dbReference>
<sequence>MASDRNPDQSHARITWALIVIALGAIIGIGTTAALLARKDRPLPDDPDAPLFI</sequence>
<keyword evidence="1" id="KW-0812">Transmembrane</keyword>
<evidence type="ECO:0000313" key="3">
    <source>
        <dbReference type="Proteomes" id="UP001596317"/>
    </source>
</evidence>
<reference evidence="3" key="1">
    <citation type="journal article" date="2019" name="Int. J. Syst. Evol. Microbiol.">
        <title>The Global Catalogue of Microorganisms (GCM) 10K type strain sequencing project: providing services to taxonomists for standard genome sequencing and annotation.</title>
        <authorList>
            <consortium name="The Broad Institute Genomics Platform"/>
            <consortium name="The Broad Institute Genome Sequencing Center for Infectious Disease"/>
            <person name="Wu L."/>
            <person name="Ma J."/>
        </authorList>
    </citation>
    <scope>NUCLEOTIDE SEQUENCE [LARGE SCALE GENOMIC DNA]</scope>
    <source>
        <strain evidence="3">CCUG 63830</strain>
    </source>
</reference>
<feature type="transmembrane region" description="Helical" evidence="1">
    <location>
        <begin position="14"/>
        <end position="37"/>
    </location>
</feature>
<organism evidence="2 3">
    <name type="scientific">Deinococcus multiflagellatus</name>
    <dbReference type="NCBI Taxonomy" id="1656887"/>
    <lineage>
        <taxon>Bacteria</taxon>
        <taxon>Thermotogati</taxon>
        <taxon>Deinococcota</taxon>
        <taxon>Deinococci</taxon>
        <taxon>Deinococcales</taxon>
        <taxon>Deinococcaceae</taxon>
        <taxon>Deinococcus</taxon>
    </lineage>
</organism>
<evidence type="ECO:0000256" key="1">
    <source>
        <dbReference type="SAM" id="Phobius"/>
    </source>
</evidence>
<keyword evidence="1" id="KW-1133">Transmembrane helix</keyword>
<dbReference type="EMBL" id="JBHSWB010000001">
    <property type="protein sequence ID" value="MFC6662063.1"/>
    <property type="molecule type" value="Genomic_DNA"/>
</dbReference>
<accession>A0ABW1ZNJ1</accession>
<name>A0ABW1ZNJ1_9DEIO</name>
<gene>
    <name evidence="2" type="ORF">ACFP90_18330</name>
</gene>
<comment type="caution">
    <text evidence="2">The sequence shown here is derived from an EMBL/GenBank/DDBJ whole genome shotgun (WGS) entry which is preliminary data.</text>
</comment>
<protein>
    <submittedName>
        <fullName evidence="2">Uncharacterized protein</fullName>
    </submittedName>
</protein>
<proteinExistence type="predicted"/>